<evidence type="ECO:0000313" key="2">
    <source>
        <dbReference type="EMBL" id="AIG25221.1"/>
    </source>
</evidence>
<dbReference type="InterPro" id="IPR007848">
    <property type="entry name" value="Small_mtfrase_dom"/>
</dbReference>
<dbReference type="KEGG" id="blr:BRLA_c008800"/>
<dbReference type="SUPFAM" id="SSF53335">
    <property type="entry name" value="S-adenosyl-L-methionine-dependent methyltransferases"/>
    <property type="match status" value="1"/>
</dbReference>
<dbReference type="Proteomes" id="UP000005850">
    <property type="component" value="Chromosome"/>
</dbReference>
<sequence length="201" mass="22858">MKANKSAVETTTCLAMQRYVRDKVRFFTTFVKSPREVGSVTPSSARLSSRMLEGIDWAEVTSVVELGAGTGVFTKKLKQKISPNTNVFVYEQDVKLRADLQERFPSFHHHCDAQCLSKDLKQAGVEQVDVIISGLPFMNFPQELRERIVAEVMQSLKPGGAFIAFQYSLQMRKQLKETFREVSISFEPLNIPPAFVYRCRK</sequence>
<dbReference type="Pfam" id="PF05175">
    <property type="entry name" value="MTS"/>
    <property type="match status" value="1"/>
</dbReference>
<dbReference type="GO" id="GO:0032259">
    <property type="term" value="P:methylation"/>
    <property type="evidence" value="ECO:0007669"/>
    <property type="project" value="UniProtKB-KW"/>
</dbReference>
<dbReference type="Gene3D" id="3.40.50.150">
    <property type="entry name" value="Vaccinia Virus protein VP39"/>
    <property type="match status" value="1"/>
</dbReference>
<proteinExistence type="predicted"/>
<dbReference type="CDD" id="cd02440">
    <property type="entry name" value="AdoMet_MTases"/>
    <property type="match status" value="1"/>
</dbReference>
<dbReference type="InterPro" id="IPR029063">
    <property type="entry name" value="SAM-dependent_MTases_sf"/>
</dbReference>
<evidence type="ECO:0000259" key="1">
    <source>
        <dbReference type="Pfam" id="PF05175"/>
    </source>
</evidence>
<accession>A0A075R1A2</accession>
<organism evidence="2 3">
    <name type="scientific">Brevibacillus laterosporus LMG 15441</name>
    <dbReference type="NCBI Taxonomy" id="1042163"/>
    <lineage>
        <taxon>Bacteria</taxon>
        <taxon>Bacillati</taxon>
        <taxon>Bacillota</taxon>
        <taxon>Bacilli</taxon>
        <taxon>Bacillales</taxon>
        <taxon>Paenibacillaceae</taxon>
        <taxon>Brevibacillus</taxon>
    </lineage>
</organism>
<dbReference type="RefSeq" id="WP_003335275.1">
    <property type="nucleotide sequence ID" value="NZ_CP007806.1"/>
</dbReference>
<name>A0A075R1A2_BRELA</name>
<dbReference type="HOGENOM" id="CLU_085338_2_1_9"/>
<protein>
    <submittedName>
        <fullName evidence="2">Phospholipid N-methyltransferase</fullName>
    </submittedName>
</protein>
<dbReference type="GO" id="GO:0008168">
    <property type="term" value="F:methyltransferase activity"/>
    <property type="evidence" value="ECO:0007669"/>
    <property type="project" value="UniProtKB-KW"/>
</dbReference>
<dbReference type="STRING" id="1042163.BRLA_c008800"/>
<dbReference type="AlphaFoldDB" id="A0A075R1A2"/>
<keyword evidence="2" id="KW-0808">Transferase</keyword>
<dbReference type="EMBL" id="CP007806">
    <property type="protein sequence ID" value="AIG25221.1"/>
    <property type="molecule type" value="Genomic_DNA"/>
</dbReference>
<reference evidence="2 3" key="1">
    <citation type="journal article" date="2011" name="J. Bacteriol.">
        <title>Genome sequence of Brevibacillus laterosporus LMG 15441, a pathogen of invertebrates.</title>
        <authorList>
            <person name="Djukic M."/>
            <person name="Poehlein A."/>
            <person name="Thurmer A."/>
            <person name="Daniel R."/>
        </authorList>
    </citation>
    <scope>NUCLEOTIDE SEQUENCE [LARGE SCALE GENOMIC DNA]</scope>
    <source>
        <strain evidence="2 3">LMG 15441</strain>
    </source>
</reference>
<keyword evidence="2" id="KW-0489">Methyltransferase</keyword>
<dbReference type="eggNOG" id="COG3963">
    <property type="taxonomic scope" value="Bacteria"/>
</dbReference>
<gene>
    <name evidence="2" type="ORF">BRLA_c008800</name>
</gene>
<evidence type="ECO:0000313" key="3">
    <source>
        <dbReference type="Proteomes" id="UP000005850"/>
    </source>
</evidence>
<feature type="domain" description="Methyltransferase small" evidence="1">
    <location>
        <begin position="52"/>
        <end position="184"/>
    </location>
</feature>
<keyword evidence="3" id="KW-1185">Reference proteome</keyword>